<evidence type="ECO:0000259" key="2">
    <source>
        <dbReference type="Pfam" id="PF01882"/>
    </source>
</evidence>
<feature type="domain" description="DUF58" evidence="2">
    <location>
        <begin position="220"/>
        <end position="376"/>
    </location>
</feature>
<gene>
    <name evidence="3" type="ORF">RWD45_20725</name>
</gene>
<evidence type="ECO:0000313" key="3">
    <source>
        <dbReference type="EMBL" id="MDY0410515.1"/>
    </source>
</evidence>
<dbReference type="Pfam" id="PF01882">
    <property type="entry name" value="DUF58"/>
    <property type="match status" value="1"/>
</dbReference>
<dbReference type="InterPro" id="IPR002881">
    <property type="entry name" value="DUF58"/>
</dbReference>
<keyword evidence="1" id="KW-1133">Transmembrane helix</keyword>
<dbReference type="EMBL" id="JAWDIQ010000003">
    <property type="protein sequence ID" value="MDY0410515.1"/>
    <property type="molecule type" value="Genomic_DNA"/>
</dbReference>
<dbReference type="RefSeq" id="WP_320381400.1">
    <property type="nucleotide sequence ID" value="NZ_JAWDIQ010000003.1"/>
</dbReference>
<dbReference type="Proteomes" id="UP001275315">
    <property type="component" value="Unassembled WGS sequence"/>
</dbReference>
<organism evidence="3 4">
    <name type="scientific">Paracerasibacillus soli</name>
    <dbReference type="NCBI Taxonomy" id="480284"/>
    <lineage>
        <taxon>Bacteria</taxon>
        <taxon>Bacillati</taxon>
        <taxon>Bacillota</taxon>
        <taxon>Bacilli</taxon>
        <taxon>Bacillales</taxon>
        <taxon>Bacillaceae</taxon>
        <taxon>Paracerasibacillus</taxon>
    </lineage>
</organism>
<keyword evidence="1" id="KW-0472">Membrane</keyword>
<reference evidence="3 4" key="1">
    <citation type="submission" date="2023-10" db="EMBL/GenBank/DDBJ databases">
        <title>Virgibacillus soli CC-YMP-6 genome.</title>
        <authorList>
            <person name="Miliotis G."/>
            <person name="Sengupta P."/>
            <person name="Hameed A."/>
            <person name="Chuvochina M."/>
            <person name="Mcdonagh F."/>
            <person name="Simpson A.C."/>
            <person name="Singh N.K."/>
            <person name="Rekha P.D."/>
            <person name="Raman K."/>
            <person name="Hugenholtz P."/>
            <person name="Venkateswaran K."/>
        </authorList>
    </citation>
    <scope>NUCLEOTIDE SEQUENCE [LARGE SCALE GENOMIC DNA]</scope>
    <source>
        <strain evidence="3 4">CC-YMP-6</strain>
    </source>
</reference>
<name>A0ABU5CYF6_9BACI</name>
<protein>
    <submittedName>
        <fullName evidence="3">DUF58 domain-containing protein</fullName>
    </submittedName>
</protein>
<dbReference type="PANTHER" id="PTHR34351:SF2">
    <property type="entry name" value="DUF58 DOMAIN-CONTAINING PROTEIN"/>
    <property type="match status" value="1"/>
</dbReference>
<keyword evidence="1" id="KW-0812">Transmembrane</keyword>
<dbReference type="PANTHER" id="PTHR34351">
    <property type="entry name" value="SLR1927 PROTEIN-RELATED"/>
    <property type="match status" value="1"/>
</dbReference>
<accession>A0ABU5CYF6</accession>
<comment type="caution">
    <text evidence="3">The sequence shown here is derived from an EMBL/GenBank/DDBJ whole genome shotgun (WGS) entry which is preliminary data.</text>
</comment>
<keyword evidence="4" id="KW-1185">Reference proteome</keyword>
<evidence type="ECO:0000313" key="4">
    <source>
        <dbReference type="Proteomes" id="UP001275315"/>
    </source>
</evidence>
<feature type="transmembrane region" description="Helical" evidence="1">
    <location>
        <begin position="35"/>
        <end position="55"/>
    </location>
</feature>
<sequence length="421" mass="49358">MMKMFRFIRNFVLIIVLFVLLFSYAMFQGGFTSWFLFYSFLPICIYHLCFLFYPLRNFEVTRKLSQHVISSGSTIKVTIQLKRKYPFPLFYCVSEDVLPPSLMKIDNRHIKYEDLRKTERPRASNFIKNGAFPLFKRNITMEYELSHIPRGEHDFTMIKLRTGDVFGFIKKEQTFTVDSQLIAFPKMRAIKMFEQVSSFEQGSISSHHVHLKNTNVATGIREYMPGDKFSWIDWKQTAKQNDVMTKEFEQEKSDDTLIVLDACHEGYVPEVVFDAAVEVCYSFIEQLNKQVAQVGLLSISEEIVHFPVQHGAIKMEGIRKHVTKVQQTGEHFSQKLLEELRFVTKPFTTFIITSQLDDELINVLGKLKTQQKKICVMYIQSMHHMTDEVYILIQKLRERNIAISVLTEKEMMKNPIEVKML</sequence>
<evidence type="ECO:0000256" key="1">
    <source>
        <dbReference type="SAM" id="Phobius"/>
    </source>
</evidence>
<proteinExistence type="predicted"/>